<accession>A0A0D2MRP7</accession>
<dbReference type="OrthoDB" id="21615at2759"/>
<dbReference type="InterPro" id="IPR008927">
    <property type="entry name" value="6-PGluconate_DH-like_C_sf"/>
</dbReference>
<dbReference type="InterPro" id="IPR006115">
    <property type="entry name" value="6PGDH_NADP-bd"/>
</dbReference>
<keyword evidence="6" id="KW-0520">NAD</keyword>
<organism evidence="11 12">
    <name type="scientific">Monoraphidium neglectum</name>
    <dbReference type="NCBI Taxonomy" id="145388"/>
    <lineage>
        <taxon>Eukaryota</taxon>
        <taxon>Viridiplantae</taxon>
        <taxon>Chlorophyta</taxon>
        <taxon>core chlorophytes</taxon>
        <taxon>Chlorophyceae</taxon>
        <taxon>CS clade</taxon>
        <taxon>Sphaeropleales</taxon>
        <taxon>Selenastraceae</taxon>
        <taxon>Monoraphidium</taxon>
    </lineage>
</organism>
<dbReference type="GO" id="GO:0006574">
    <property type="term" value="P:L-valine catabolic process"/>
    <property type="evidence" value="ECO:0007669"/>
    <property type="project" value="UniProtKB-UniPathway"/>
</dbReference>
<dbReference type="GeneID" id="25735569"/>
<evidence type="ECO:0000256" key="2">
    <source>
        <dbReference type="ARBA" id="ARBA00006013"/>
    </source>
</evidence>
<dbReference type="RefSeq" id="XP_013904289.1">
    <property type="nucleotide sequence ID" value="XM_014048835.1"/>
</dbReference>
<dbReference type="AlphaFoldDB" id="A0A0D2MRP7"/>
<evidence type="ECO:0000256" key="3">
    <source>
        <dbReference type="ARBA" id="ARBA00012991"/>
    </source>
</evidence>
<dbReference type="KEGG" id="mng:MNEG_2691"/>
<evidence type="ECO:0000259" key="9">
    <source>
        <dbReference type="Pfam" id="PF03446"/>
    </source>
</evidence>
<dbReference type="GO" id="GO:0050661">
    <property type="term" value="F:NADP binding"/>
    <property type="evidence" value="ECO:0007669"/>
    <property type="project" value="InterPro"/>
</dbReference>
<evidence type="ECO:0000256" key="8">
    <source>
        <dbReference type="SAM" id="MobiDB-lite"/>
    </source>
</evidence>
<dbReference type="Gene3D" id="1.10.1040.10">
    <property type="entry name" value="N-(1-d-carboxylethyl)-l-norvaline Dehydrogenase, domain 2"/>
    <property type="match status" value="1"/>
</dbReference>
<dbReference type="NCBIfam" id="TIGR01692">
    <property type="entry name" value="HIBADH"/>
    <property type="match status" value="1"/>
</dbReference>
<evidence type="ECO:0000256" key="6">
    <source>
        <dbReference type="ARBA" id="ARBA00023027"/>
    </source>
</evidence>
<dbReference type="PANTHER" id="PTHR22981:SF7">
    <property type="entry name" value="3-HYDROXYISOBUTYRATE DEHYDROGENASE, MITOCHONDRIAL"/>
    <property type="match status" value="1"/>
</dbReference>
<keyword evidence="12" id="KW-1185">Reference proteome</keyword>
<dbReference type="SUPFAM" id="SSF51735">
    <property type="entry name" value="NAD(P)-binding Rossmann-fold domains"/>
    <property type="match status" value="1"/>
</dbReference>
<dbReference type="InterPro" id="IPR036291">
    <property type="entry name" value="NAD(P)-bd_dom_sf"/>
</dbReference>
<evidence type="ECO:0000313" key="12">
    <source>
        <dbReference type="Proteomes" id="UP000054498"/>
    </source>
</evidence>
<evidence type="ECO:0000256" key="5">
    <source>
        <dbReference type="ARBA" id="ARBA00023002"/>
    </source>
</evidence>
<gene>
    <name evidence="11" type="ORF">MNEG_2691</name>
</gene>
<evidence type="ECO:0000256" key="7">
    <source>
        <dbReference type="ARBA" id="ARBA00049197"/>
    </source>
</evidence>
<evidence type="ECO:0000256" key="1">
    <source>
        <dbReference type="ARBA" id="ARBA00005109"/>
    </source>
</evidence>
<comment type="similarity">
    <text evidence="2">Belongs to the HIBADH-related family. 3-hydroxyisobutyrate dehydrogenase subfamily.</text>
</comment>
<keyword evidence="4" id="KW-0101">Branched-chain amino acid catabolism</keyword>
<dbReference type="Pfam" id="PF14833">
    <property type="entry name" value="NAD_binding_11"/>
    <property type="match status" value="1"/>
</dbReference>
<dbReference type="InterPro" id="IPR013328">
    <property type="entry name" value="6PGD_dom2"/>
</dbReference>
<feature type="region of interest" description="Disordered" evidence="8">
    <location>
        <begin position="10"/>
        <end position="39"/>
    </location>
</feature>
<feature type="domain" description="6-phosphogluconate dehydrogenase NADP-binding" evidence="9">
    <location>
        <begin position="179"/>
        <end position="226"/>
    </location>
</feature>
<comment type="pathway">
    <text evidence="1">Amino-acid degradation; L-valine degradation.</text>
</comment>
<dbReference type="InterPro" id="IPR029154">
    <property type="entry name" value="HIBADH-like_NADP-bd"/>
</dbReference>
<dbReference type="Pfam" id="PF03446">
    <property type="entry name" value="NAD_binding_2"/>
    <property type="match status" value="2"/>
</dbReference>
<dbReference type="SUPFAM" id="SSF48179">
    <property type="entry name" value="6-phosphogluconate dehydrogenase C-terminal domain-like"/>
    <property type="match status" value="1"/>
</dbReference>
<dbReference type="FunFam" id="1.10.1040.10:FF:000006">
    <property type="entry name" value="3-hydroxyisobutyrate dehydrogenase"/>
    <property type="match status" value="1"/>
</dbReference>
<protein>
    <recommendedName>
        <fullName evidence="3">3-hydroxyisobutyrate dehydrogenase</fullName>
        <ecNumber evidence="3">1.1.1.31</ecNumber>
    </recommendedName>
</protein>
<dbReference type="Gene3D" id="3.40.50.720">
    <property type="entry name" value="NAD(P)-binding Rossmann-like Domain"/>
    <property type="match status" value="1"/>
</dbReference>
<dbReference type="GO" id="GO:0051287">
    <property type="term" value="F:NAD binding"/>
    <property type="evidence" value="ECO:0007669"/>
    <property type="project" value="InterPro"/>
</dbReference>
<sequence>MRAAAPAAARAISTWGPPAAPPAPGGAPPRTASAAAPRPAAASQTIGFIGVGNMGGPMAASLIRAGHQIIVVDRNPAAVAKLEQLGARAAKSAREIAETPGVSVVLTMLPSTEHVQDAFEGPDGVLRAGKLQPPLLIDCSTISPLYTQELAKRVARHRLAAQAPRTDMPWLAHAAPTPRLIDAPVSGGVLAASNATLTFMVGGPTEAVAAARPLLDAMGTNVVHLGEAGLGHAAKLCNNVCLGIQMAGVSEALALGASLGLDPKQLSAVMNGSSARCWSLECYSPVPGVMPDVPSSKGYAGGFSAQLMLKDLRLAMQLASATSSPAPMAQNVAQLYRTVVDATAESGPLDFSSIYKFIYQAKAPP</sequence>
<feature type="domain" description="6-phosphogluconate dehydrogenase NADP-binding" evidence="9">
    <location>
        <begin position="45"/>
        <end position="159"/>
    </location>
</feature>
<proteinExistence type="inferred from homology"/>
<feature type="compositionally biased region" description="Pro residues" evidence="8">
    <location>
        <begin position="18"/>
        <end position="27"/>
    </location>
</feature>
<comment type="catalytic activity">
    <reaction evidence="7">
        <text>3-hydroxy-2-methylpropanoate + NAD(+) = 2-methyl-3-oxopropanoate + NADH + H(+)</text>
        <dbReference type="Rhea" id="RHEA:17681"/>
        <dbReference type="ChEBI" id="CHEBI:11805"/>
        <dbReference type="ChEBI" id="CHEBI:15378"/>
        <dbReference type="ChEBI" id="CHEBI:57540"/>
        <dbReference type="ChEBI" id="CHEBI:57700"/>
        <dbReference type="ChEBI" id="CHEBI:57945"/>
        <dbReference type="EC" id="1.1.1.31"/>
    </reaction>
</comment>
<feature type="domain" description="3-hydroxyisobutyrate dehydrogenase-like NAD-binding" evidence="10">
    <location>
        <begin position="229"/>
        <end position="357"/>
    </location>
</feature>
<dbReference type="STRING" id="145388.A0A0D2MRP7"/>
<keyword evidence="5 11" id="KW-0560">Oxidoreductase</keyword>
<dbReference type="InterPro" id="IPR011548">
    <property type="entry name" value="HIBADH"/>
</dbReference>
<evidence type="ECO:0000259" key="10">
    <source>
        <dbReference type="Pfam" id="PF14833"/>
    </source>
</evidence>
<dbReference type="GO" id="GO:0008442">
    <property type="term" value="F:3-hydroxyisobutyrate dehydrogenase activity"/>
    <property type="evidence" value="ECO:0007669"/>
    <property type="project" value="UniProtKB-EC"/>
</dbReference>
<dbReference type="PANTHER" id="PTHR22981">
    <property type="entry name" value="3-HYDROXYISOBUTYRATE DEHYDROGENASE-RELATED"/>
    <property type="match status" value="1"/>
</dbReference>
<dbReference type="Proteomes" id="UP000054498">
    <property type="component" value="Unassembled WGS sequence"/>
</dbReference>
<dbReference type="EMBL" id="KK100532">
    <property type="protein sequence ID" value="KIZ05270.1"/>
    <property type="molecule type" value="Genomic_DNA"/>
</dbReference>
<evidence type="ECO:0000313" key="11">
    <source>
        <dbReference type="EMBL" id="KIZ05270.1"/>
    </source>
</evidence>
<name>A0A0D2MRP7_9CHLO</name>
<dbReference type="EC" id="1.1.1.31" evidence="3"/>
<evidence type="ECO:0000256" key="4">
    <source>
        <dbReference type="ARBA" id="ARBA00022456"/>
    </source>
</evidence>
<dbReference type="UniPathway" id="UPA00362"/>
<feature type="compositionally biased region" description="Low complexity" evidence="8">
    <location>
        <begin position="28"/>
        <end position="39"/>
    </location>
</feature>
<reference evidence="11 12" key="1">
    <citation type="journal article" date="2013" name="BMC Genomics">
        <title>Reconstruction of the lipid metabolism for the microalga Monoraphidium neglectum from its genome sequence reveals characteristics suitable for biofuel production.</title>
        <authorList>
            <person name="Bogen C."/>
            <person name="Al-Dilaimi A."/>
            <person name="Albersmeier A."/>
            <person name="Wichmann J."/>
            <person name="Grundmann M."/>
            <person name="Rupp O."/>
            <person name="Lauersen K.J."/>
            <person name="Blifernez-Klassen O."/>
            <person name="Kalinowski J."/>
            <person name="Goesmann A."/>
            <person name="Mussgnug J.H."/>
            <person name="Kruse O."/>
        </authorList>
    </citation>
    <scope>NUCLEOTIDE SEQUENCE [LARGE SCALE GENOMIC DNA]</scope>
    <source>
        <strain evidence="11 12">SAG 48.87</strain>
    </source>
</reference>